<evidence type="ECO:0000313" key="2">
    <source>
        <dbReference type="EMBL" id="PLW08847.1"/>
    </source>
</evidence>
<protein>
    <submittedName>
        <fullName evidence="2">Uncharacterized protein</fullName>
    </submittedName>
</protein>
<organism evidence="2 3">
    <name type="scientific">Puccinia coronata f. sp. avenae</name>
    <dbReference type="NCBI Taxonomy" id="200324"/>
    <lineage>
        <taxon>Eukaryota</taxon>
        <taxon>Fungi</taxon>
        <taxon>Dikarya</taxon>
        <taxon>Basidiomycota</taxon>
        <taxon>Pucciniomycotina</taxon>
        <taxon>Pucciniomycetes</taxon>
        <taxon>Pucciniales</taxon>
        <taxon>Pucciniaceae</taxon>
        <taxon>Puccinia</taxon>
    </lineage>
</organism>
<accession>A0A2N5S6H5</accession>
<evidence type="ECO:0000256" key="1">
    <source>
        <dbReference type="SAM" id="MobiDB-lite"/>
    </source>
</evidence>
<dbReference type="EMBL" id="PGCJ01001138">
    <property type="protein sequence ID" value="PLW08847.1"/>
    <property type="molecule type" value="Genomic_DNA"/>
</dbReference>
<name>A0A2N5S6H5_9BASI</name>
<evidence type="ECO:0000313" key="3">
    <source>
        <dbReference type="Proteomes" id="UP000235388"/>
    </source>
</evidence>
<comment type="caution">
    <text evidence="2">The sequence shown here is derived from an EMBL/GenBank/DDBJ whole genome shotgun (WGS) entry which is preliminary data.</text>
</comment>
<dbReference type="AlphaFoldDB" id="A0A2N5S6H5"/>
<sequence length="510" mass="56833">MVNRVKFKLQLAVAVAEACKSDAEIDDYLNQLTNIIPSKVKNTLKSAITKEIGTSQLPGSIDRSDAGSKESPEFLGIPTNVVTESAVRDGLEGTSANHPSGNPGSRSEEDVIMDSEADVLERVGPQWAIERMYLERMSQLQRQEIIKLRHELAEERSGRTEPALASTVAQKRPQPILDVDGGDGQNKKQKKEAAKGKKTVRFDDQLKSTSEVDCDSAPQIIPSSQLAVGISCFDTLSRIIRLNQLLSSSSSTNNSPSIQIDSLTMQAIKEAAIGLLFTLQQSLQETSEHAFGKQNLTASTIPRVIGLINQSISSLLGPLFLPEPFSMSASRETTALKERWSETILPAIYQNVEILFGKIMAIIVLCCEHLEKSIWDESGMKVANFETERVFVLREELRRTADSLIRQSSGWTGAFQFHILQALLDKIETMYFSSHEHQVGRDMEALGCLVELLEVVYKNLSPSTVTESHLTEIRAMIGKMVCNQRYEIKRTRSSIFHRKLDRILMQLWVL</sequence>
<gene>
    <name evidence="2" type="ORF">PCANC_16617</name>
</gene>
<reference evidence="2 3" key="1">
    <citation type="submission" date="2017-11" db="EMBL/GenBank/DDBJ databases">
        <title>De novo assembly and phasing of dikaryotic genomes from two isolates of Puccinia coronata f. sp. avenae, the causal agent of oat crown rust.</title>
        <authorList>
            <person name="Miller M.E."/>
            <person name="Zhang Y."/>
            <person name="Omidvar V."/>
            <person name="Sperschneider J."/>
            <person name="Schwessinger B."/>
            <person name="Raley C."/>
            <person name="Palmer J.M."/>
            <person name="Garnica D."/>
            <person name="Upadhyaya N."/>
            <person name="Rathjen J."/>
            <person name="Taylor J.M."/>
            <person name="Park R.F."/>
            <person name="Dodds P.N."/>
            <person name="Hirsch C.D."/>
            <person name="Kianian S.F."/>
            <person name="Figueroa M."/>
        </authorList>
    </citation>
    <scope>NUCLEOTIDE SEQUENCE [LARGE SCALE GENOMIC DNA]</scope>
    <source>
        <strain evidence="2">12NC29</strain>
    </source>
</reference>
<dbReference type="OrthoDB" id="2503377at2759"/>
<feature type="compositionally biased region" description="Polar residues" evidence="1">
    <location>
        <begin position="94"/>
        <end position="105"/>
    </location>
</feature>
<dbReference type="Proteomes" id="UP000235388">
    <property type="component" value="Unassembled WGS sequence"/>
</dbReference>
<feature type="region of interest" description="Disordered" evidence="1">
    <location>
        <begin position="153"/>
        <end position="198"/>
    </location>
</feature>
<proteinExistence type="predicted"/>
<keyword evidence="3" id="KW-1185">Reference proteome</keyword>
<feature type="region of interest" description="Disordered" evidence="1">
    <location>
        <begin position="91"/>
        <end position="110"/>
    </location>
</feature>